<keyword evidence="3" id="KW-1185">Reference proteome</keyword>
<dbReference type="AlphaFoldDB" id="A0AAN6YK33"/>
<sequence length="414" mass="46865">MDRPMEGGSLRSEGGQYERRKINDVVLVDGRRPPYVDRDHWIDYAIQSGVDFERLPRMPLWATAAGYSDAWYRSVVGSDLKRIRYLAQRPLAQEEAQHLAQHTANKCRATTHYTPMWMSATGYFWWKGWNSYRFPFFTPDPRSLEWVSKRLFSPVGIKSVYAPFIWHALRLISYSSISSWVMTIFFKSGPSAIFAAGLVNDKNLEGLNKDIAHFANERRRQQRTGMPTGPIGQPQMSTMGGEDEPPAAAPEQGDQGAAEFEQLQRQARPEDETLQRKVPAPARMPPRRRAEPEPQYNVDDDDPFDDGASPVAPSARRQKLDASTPVGGSAWTRLRTKAFVERTQEQANEGSAALPRTSSWEERRQQSLQGGSYTYSQERQPTGDDKGSAAAARSREQAQKEFDAMLERERKGSS</sequence>
<evidence type="ECO:0000313" key="3">
    <source>
        <dbReference type="Proteomes" id="UP001301769"/>
    </source>
</evidence>
<gene>
    <name evidence="2" type="ORF">QBC37DRAFT_73054</name>
</gene>
<organism evidence="2 3">
    <name type="scientific">Rhypophila decipiens</name>
    <dbReference type="NCBI Taxonomy" id="261697"/>
    <lineage>
        <taxon>Eukaryota</taxon>
        <taxon>Fungi</taxon>
        <taxon>Dikarya</taxon>
        <taxon>Ascomycota</taxon>
        <taxon>Pezizomycotina</taxon>
        <taxon>Sordariomycetes</taxon>
        <taxon>Sordariomycetidae</taxon>
        <taxon>Sordariales</taxon>
        <taxon>Naviculisporaceae</taxon>
        <taxon>Rhypophila</taxon>
    </lineage>
</organism>
<evidence type="ECO:0000256" key="1">
    <source>
        <dbReference type="SAM" id="MobiDB-lite"/>
    </source>
</evidence>
<proteinExistence type="predicted"/>
<reference evidence="2" key="1">
    <citation type="journal article" date="2023" name="Mol. Phylogenet. Evol.">
        <title>Genome-scale phylogeny and comparative genomics of the fungal order Sordariales.</title>
        <authorList>
            <person name="Hensen N."/>
            <person name="Bonometti L."/>
            <person name="Westerberg I."/>
            <person name="Brannstrom I.O."/>
            <person name="Guillou S."/>
            <person name="Cros-Aarteil S."/>
            <person name="Calhoun S."/>
            <person name="Haridas S."/>
            <person name="Kuo A."/>
            <person name="Mondo S."/>
            <person name="Pangilinan J."/>
            <person name="Riley R."/>
            <person name="LaButti K."/>
            <person name="Andreopoulos B."/>
            <person name="Lipzen A."/>
            <person name="Chen C."/>
            <person name="Yan M."/>
            <person name="Daum C."/>
            <person name="Ng V."/>
            <person name="Clum A."/>
            <person name="Steindorff A."/>
            <person name="Ohm R.A."/>
            <person name="Martin F."/>
            <person name="Silar P."/>
            <person name="Natvig D.O."/>
            <person name="Lalanne C."/>
            <person name="Gautier V."/>
            <person name="Ament-Velasquez S.L."/>
            <person name="Kruys A."/>
            <person name="Hutchinson M.I."/>
            <person name="Powell A.J."/>
            <person name="Barry K."/>
            <person name="Miller A.N."/>
            <person name="Grigoriev I.V."/>
            <person name="Debuchy R."/>
            <person name="Gladieux P."/>
            <person name="Hiltunen Thoren M."/>
            <person name="Johannesson H."/>
        </authorList>
    </citation>
    <scope>NUCLEOTIDE SEQUENCE</scope>
    <source>
        <strain evidence="2">PSN293</strain>
    </source>
</reference>
<feature type="region of interest" description="Disordered" evidence="1">
    <location>
        <begin position="216"/>
        <end position="414"/>
    </location>
</feature>
<name>A0AAN6YK33_9PEZI</name>
<protein>
    <submittedName>
        <fullName evidence="2">Uncharacterized protein</fullName>
    </submittedName>
</protein>
<feature type="compositionally biased region" description="Polar residues" evidence="1">
    <location>
        <begin position="366"/>
        <end position="380"/>
    </location>
</feature>
<feature type="compositionally biased region" description="Basic and acidic residues" evidence="1">
    <location>
        <begin position="381"/>
        <end position="414"/>
    </location>
</feature>
<dbReference type="Proteomes" id="UP001301769">
    <property type="component" value="Unassembled WGS sequence"/>
</dbReference>
<comment type="caution">
    <text evidence="2">The sequence shown here is derived from an EMBL/GenBank/DDBJ whole genome shotgun (WGS) entry which is preliminary data.</text>
</comment>
<evidence type="ECO:0000313" key="2">
    <source>
        <dbReference type="EMBL" id="KAK4219883.1"/>
    </source>
</evidence>
<accession>A0AAN6YK33</accession>
<reference evidence="2" key="2">
    <citation type="submission" date="2023-05" db="EMBL/GenBank/DDBJ databases">
        <authorList>
            <consortium name="Lawrence Berkeley National Laboratory"/>
            <person name="Steindorff A."/>
            <person name="Hensen N."/>
            <person name="Bonometti L."/>
            <person name="Westerberg I."/>
            <person name="Brannstrom I.O."/>
            <person name="Guillou S."/>
            <person name="Cros-Aarteil S."/>
            <person name="Calhoun S."/>
            <person name="Haridas S."/>
            <person name="Kuo A."/>
            <person name="Mondo S."/>
            <person name="Pangilinan J."/>
            <person name="Riley R."/>
            <person name="Labutti K."/>
            <person name="Andreopoulos B."/>
            <person name="Lipzen A."/>
            <person name="Chen C."/>
            <person name="Yanf M."/>
            <person name="Daum C."/>
            <person name="Ng V."/>
            <person name="Clum A."/>
            <person name="Ohm R."/>
            <person name="Martin F."/>
            <person name="Silar P."/>
            <person name="Natvig D."/>
            <person name="Lalanne C."/>
            <person name="Gautier V."/>
            <person name="Ament-Velasquez S.L."/>
            <person name="Kruys A."/>
            <person name="Hutchinson M.I."/>
            <person name="Powell A.J."/>
            <person name="Barry K."/>
            <person name="Miller A.N."/>
            <person name="Grigoriev I.V."/>
            <person name="Debuchy R."/>
            <person name="Gladieux P."/>
            <person name="Thoren M.H."/>
            <person name="Johannesson H."/>
        </authorList>
    </citation>
    <scope>NUCLEOTIDE SEQUENCE</scope>
    <source>
        <strain evidence="2">PSN293</strain>
    </source>
</reference>
<dbReference type="EMBL" id="MU858046">
    <property type="protein sequence ID" value="KAK4219883.1"/>
    <property type="molecule type" value="Genomic_DNA"/>
</dbReference>